<proteinExistence type="inferred from homology"/>
<sequence length="229" mass="25149">MFPIRDDNPSQSVPVVTRAIIAINVVAFLFELSLGPDKNWFLNNWGLVPARLMYASLGALPLQGPVTTVLSSMFLHAGWLHLLGNMWYLWIFGDNVEDRLGRVRFTLFYLAGGGASAMLHVALNPWSEIPTVGASGAIAAVLGAYAVLFPRARVVTLIPIFFFFQIVALPALLVLGLWFVFQFFSGTFALGSTGGGVAWWAHVGGFVFGMIAITMLRRQARRSEAWVED</sequence>
<feature type="transmembrane region" description="Helical" evidence="7">
    <location>
        <begin position="129"/>
        <end position="148"/>
    </location>
</feature>
<protein>
    <submittedName>
        <fullName evidence="9">Rhomboid family intramembrane serine protease</fullName>
    </submittedName>
</protein>
<organism evidence="9 10">
    <name type="scientific">Eiseniibacteriota bacterium</name>
    <dbReference type="NCBI Taxonomy" id="2212470"/>
    <lineage>
        <taxon>Bacteria</taxon>
        <taxon>Candidatus Eiseniibacteriota</taxon>
    </lineage>
</organism>
<keyword evidence="4" id="KW-0378">Hydrolase</keyword>
<feature type="domain" description="Peptidase S54 rhomboid" evidence="8">
    <location>
        <begin position="66"/>
        <end position="218"/>
    </location>
</feature>
<evidence type="ECO:0000256" key="7">
    <source>
        <dbReference type="SAM" id="Phobius"/>
    </source>
</evidence>
<dbReference type="InterPro" id="IPR035952">
    <property type="entry name" value="Rhomboid-like_sf"/>
</dbReference>
<gene>
    <name evidence="9" type="ORF">HZA61_12135</name>
</gene>
<feature type="transmembrane region" description="Helical" evidence="7">
    <location>
        <begin position="197"/>
        <end position="216"/>
    </location>
</feature>
<dbReference type="EMBL" id="JACRIW010000085">
    <property type="protein sequence ID" value="MBI5170229.1"/>
    <property type="molecule type" value="Genomic_DNA"/>
</dbReference>
<feature type="transmembrane region" description="Helical" evidence="7">
    <location>
        <begin position="160"/>
        <end position="185"/>
    </location>
</feature>
<keyword evidence="5 7" id="KW-1133">Transmembrane helix</keyword>
<evidence type="ECO:0000313" key="10">
    <source>
        <dbReference type="Proteomes" id="UP000696931"/>
    </source>
</evidence>
<evidence type="ECO:0000313" key="9">
    <source>
        <dbReference type="EMBL" id="MBI5170229.1"/>
    </source>
</evidence>
<evidence type="ECO:0000256" key="3">
    <source>
        <dbReference type="ARBA" id="ARBA00022692"/>
    </source>
</evidence>
<dbReference type="InterPro" id="IPR022764">
    <property type="entry name" value="Peptidase_S54_rhomboid_dom"/>
</dbReference>
<feature type="transmembrane region" description="Helical" evidence="7">
    <location>
        <begin position="42"/>
        <end position="62"/>
    </location>
</feature>
<dbReference type="GO" id="GO:0016020">
    <property type="term" value="C:membrane"/>
    <property type="evidence" value="ECO:0007669"/>
    <property type="project" value="UniProtKB-SubCell"/>
</dbReference>
<feature type="transmembrane region" description="Helical" evidence="7">
    <location>
        <begin position="74"/>
        <end position="93"/>
    </location>
</feature>
<dbReference type="AlphaFoldDB" id="A0A933SHX8"/>
<feature type="transmembrane region" description="Helical" evidence="7">
    <location>
        <begin position="105"/>
        <end position="123"/>
    </location>
</feature>
<evidence type="ECO:0000256" key="5">
    <source>
        <dbReference type="ARBA" id="ARBA00022989"/>
    </source>
</evidence>
<evidence type="ECO:0000259" key="8">
    <source>
        <dbReference type="Pfam" id="PF01694"/>
    </source>
</evidence>
<dbReference type="GO" id="GO:0006508">
    <property type="term" value="P:proteolysis"/>
    <property type="evidence" value="ECO:0007669"/>
    <property type="project" value="UniProtKB-KW"/>
</dbReference>
<accession>A0A933SHX8</accession>
<dbReference type="GO" id="GO:0004252">
    <property type="term" value="F:serine-type endopeptidase activity"/>
    <property type="evidence" value="ECO:0007669"/>
    <property type="project" value="InterPro"/>
</dbReference>
<comment type="subcellular location">
    <subcellularLocation>
        <location evidence="1">Membrane</location>
        <topology evidence="1">Multi-pass membrane protein</topology>
    </subcellularLocation>
</comment>
<dbReference type="PANTHER" id="PTHR43731">
    <property type="entry name" value="RHOMBOID PROTEASE"/>
    <property type="match status" value="1"/>
</dbReference>
<dbReference type="Proteomes" id="UP000696931">
    <property type="component" value="Unassembled WGS sequence"/>
</dbReference>
<dbReference type="Gene3D" id="1.20.1540.10">
    <property type="entry name" value="Rhomboid-like"/>
    <property type="match status" value="1"/>
</dbReference>
<dbReference type="InterPro" id="IPR050925">
    <property type="entry name" value="Rhomboid_protease_S54"/>
</dbReference>
<evidence type="ECO:0000256" key="4">
    <source>
        <dbReference type="ARBA" id="ARBA00022801"/>
    </source>
</evidence>
<comment type="similarity">
    <text evidence="2">Belongs to the peptidase S54 family.</text>
</comment>
<dbReference type="FunFam" id="1.20.1540.10:FF:000027">
    <property type="entry name" value="Rhomboid family intramembrane serine protease"/>
    <property type="match status" value="1"/>
</dbReference>
<evidence type="ECO:0000256" key="2">
    <source>
        <dbReference type="ARBA" id="ARBA00009045"/>
    </source>
</evidence>
<reference evidence="9" key="1">
    <citation type="submission" date="2020-07" db="EMBL/GenBank/DDBJ databases">
        <title>Huge and variable diversity of episymbiotic CPR bacteria and DPANN archaea in groundwater ecosystems.</title>
        <authorList>
            <person name="He C.Y."/>
            <person name="Keren R."/>
            <person name="Whittaker M."/>
            <person name="Farag I.F."/>
            <person name="Doudna J."/>
            <person name="Cate J.H.D."/>
            <person name="Banfield J.F."/>
        </authorList>
    </citation>
    <scope>NUCLEOTIDE SEQUENCE</scope>
    <source>
        <strain evidence="9">NC_groundwater_1813_Pr3_B-0.1um_71_17</strain>
    </source>
</reference>
<dbReference type="SUPFAM" id="SSF144091">
    <property type="entry name" value="Rhomboid-like"/>
    <property type="match status" value="1"/>
</dbReference>
<keyword evidence="6 7" id="KW-0472">Membrane</keyword>
<evidence type="ECO:0000256" key="1">
    <source>
        <dbReference type="ARBA" id="ARBA00004141"/>
    </source>
</evidence>
<evidence type="ECO:0000256" key="6">
    <source>
        <dbReference type="ARBA" id="ARBA00023136"/>
    </source>
</evidence>
<dbReference type="PANTHER" id="PTHR43731:SF14">
    <property type="entry name" value="PRESENILIN-ASSOCIATED RHOMBOID-LIKE PROTEIN, MITOCHONDRIAL"/>
    <property type="match status" value="1"/>
</dbReference>
<name>A0A933SHX8_UNCEI</name>
<comment type="caution">
    <text evidence="9">The sequence shown here is derived from an EMBL/GenBank/DDBJ whole genome shotgun (WGS) entry which is preliminary data.</text>
</comment>
<keyword evidence="9" id="KW-0645">Protease</keyword>
<feature type="transmembrane region" description="Helical" evidence="7">
    <location>
        <begin position="12"/>
        <end position="30"/>
    </location>
</feature>
<dbReference type="Pfam" id="PF01694">
    <property type="entry name" value="Rhomboid"/>
    <property type="match status" value="1"/>
</dbReference>
<keyword evidence="3 7" id="KW-0812">Transmembrane</keyword>